<sequence>MKITALLLLTLFLGGCTLKPTLESELIGQARPAIAPSEVVLVERLPEKFDRIAVLTAMSPPRLSAADPKLTDELLASLKTQAAEVGANGLILTTLHDETKPVRRTGSLDGNQGFAITENQIQRVAQAVAIYID</sequence>
<proteinExistence type="predicted"/>
<comment type="caution">
    <text evidence="1">The sequence shown here is derived from an EMBL/GenBank/DDBJ whole genome shotgun (WGS) entry which is preliminary data.</text>
</comment>
<dbReference type="eggNOG" id="ENOG5033NQZ">
    <property type="taxonomic scope" value="Bacteria"/>
</dbReference>
<evidence type="ECO:0008006" key="3">
    <source>
        <dbReference type="Google" id="ProtNLM"/>
    </source>
</evidence>
<organism evidence="1 2">
    <name type="scientific">Alishewanella jeotgali KCTC 22429</name>
    <dbReference type="NCBI Taxonomy" id="1129374"/>
    <lineage>
        <taxon>Bacteria</taxon>
        <taxon>Pseudomonadati</taxon>
        <taxon>Pseudomonadota</taxon>
        <taxon>Gammaproteobacteria</taxon>
        <taxon>Alteromonadales</taxon>
        <taxon>Alteromonadaceae</taxon>
        <taxon>Alishewanella</taxon>
    </lineage>
</organism>
<keyword evidence="2" id="KW-1185">Reference proteome</keyword>
<accession>H3ZG99</accession>
<protein>
    <recommendedName>
        <fullName evidence="3">Lipoprotein</fullName>
    </recommendedName>
</protein>
<reference evidence="1 2" key="1">
    <citation type="journal article" date="2012" name="J. Bacteriol.">
        <title>Genome Sequence of Extracellular-Protease-Producing Alishewanella jeotgali Isolated from Traditional Korean Fermented Seafood.</title>
        <authorList>
            <person name="Jung J."/>
            <person name="Chun J."/>
            <person name="Park W."/>
        </authorList>
    </citation>
    <scope>NUCLEOTIDE SEQUENCE [LARGE SCALE GENOMIC DNA]</scope>
    <source>
        <strain evidence="1 2">KCTC 22429</strain>
    </source>
</reference>
<evidence type="ECO:0000313" key="2">
    <source>
        <dbReference type="Proteomes" id="UP000012046"/>
    </source>
</evidence>
<dbReference type="AlphaFoldDB" id="H3ZG99"/>
<dbReference type="PATRIC" id="fig|1129374.4.peg.2380"/>
<dbReference type="Proteomes" id="UP000012046">
    <property type="component" value="Unassembled WGS sequence"/>
</dbReference>
<gene>
    <name evidence="1" type="ORF">AJE_11979</name>
</gene>
<dbReference type="EMBL" id="AHTH01000039">
    <property type="protein sequence ID" value="EHR40419.1"/>
    <property type="molecule type" value="Genomic_DNA"/>
</dbReference>
<dbReference type="PROSITE" id="PS51257">
    <property type="entry name" value="PROKAR_LIPOPROTEIN"/>
    <property type="match status" value="1"/>
</dbReference>
<dbReference type="RefSeq" id="WP_008951076.1">
    <property type="nucleotide sequence ID" value="NZ_AHTH01000039.1"/>
</dbReference>
<dbReference type="STRING" id="1129374.AJE_11979"/>
<evidence type="ECO:0000313" key="1">
    <source>
        <dbReference type="EMBL" id="EHR40419.1"/>
    </source>
</evidence>
<name>H3ZG99_9ALTE</name>